<evidence type="ECO:0000256" key="7">
    <source>
        <dbReference type="ARBA" id="ARBA00022989"/>
    </source>
</evidence>
<comment type="subcellular location">
    <subcellularLocation>
        <location evidence="1">Cell inner membrane</location>
        <topology evidence="1">Multi-pass membrane protein</topology>
    </subcellularLocation>
</comment>
<sequence>MLTHLHTLTGGGPRYRGFLVLTVLSAVLQAGAVLALFPTFDRLFGDHPSGAWPWVLVVVALIAAAWGIDVVAARLGLALGIQVMRVIHERTPEAVLAWPSSVLTAEKTASLRRLVSSGATEATSSVVLMVSPVVTAVVFTPALGLGLLTVSVPVALVTVAGGVLVLAALWLSTRLQARSETAFSRATEELDSRLFEFAWAQPSLRTARHVSAGEALVDDAVESTRRRSLRLLLWQIPGEFVFSAVLQVVLLGFGLAAWTAYDSGTLSAVGAATLVIVLLRVVEQVTTVSGSVTGVLAVTRTLAEVREVTDVAPVTPSRPAPTAPHVVADGLEVTYGDGTAGLRDASLDLAPGTVTVVVGRSGSGKTTLLRALAGLEPASGGGVSLAGPGGPRASLGDLRGNATVVFQQTALNAGTVRENLLSVNPALSQEELDGIARTAQLTRTLQRLPGGWDTPAGELGSQLSGGERQRVGIARALAKPARFLLVDEATSALDARNERAVVDAISGIRGDYTTVIVTHSPATLAVADEVVVMDGGRITEQGPPAELEAAGGEFTRILDEWRRSAAWHV</sequence>
<dbReference type="GO" id="GO:0140359">
    <property type="term" value="F:ABC-type transporter activity"/>
    <property type="evidence" value="ECO:0007669"/>
    <property type="project" value="InterPro"/>
</dbReference>
<accession>A0A3R8PAS8</accession>
<dbReference type="PANTHER" id="PTHR24221:SF654">
    <property type="entry name" value="ATP-BINDING CASSETTE SUB-FAMILY B MEMBER 6"/>
    <property type="match status" value="1"/>
</dbReference>
<evidence type="ECO:0000256" key="5">
    <source>
        <dbReference type="ARBA" id="ARBA00022840"/>
    </source>
</evidence>
<gene>
    <name evidence="13" type="ORF">CXF48_08970</name>
</gene>
<organism evidence="13 14">
    <name type="scientific">Corynebacterium bovis</name>
    <dbReference type="NCBI Taxonomy" id="36808"/>
    <lineage>
        <taxon>Bacteria</taxon>
        <taxon>Bacillati</taxon>
        <taxon>Actinomycetota</taxon>
        <taxon>Actinomycetes</taxon>
        <taxon>Mycobacteriales</taxon>
        <taxon>Corynebacteriaceae</taxon>
        <taxon>Corynebacterium</taxon>
    </lineage>
</organism>
<dbReference type="InterPro" id="IPR011527">
    <property type="entry name" value="ABC1_TM_dom"/>
</dbReference>
<dbReference type="PROSITE" id="PS00211">
    <property type="entry name" value="ABC_TRANSPORTER_1"/>
    <property type="match status" value="1"/>
</dbReference>
<dbReference type="Pfam" id="PF00005">
    <property type="entry name" value="ABC_tran"/>
    <property type="match status" value="1"/>
</dbReference>
<dbReference type="GO" id="GO:0005524">
    <property type="term" value="F:ATP binding"/>
    <property type="evidence" value="ECO:0007669"/>
    <property type="project" value="UniProtKB-KW"/>
</dbReference>
<feature type="domain" description="ABC transporter" evidence="11">
    <location>
        <begin position="326"/>
        <end position="560"/>
    </location>
</feature>
<dbReference type="InterPro" id="IPR027417">
    <property type="entry name" value="P-loop_NTPase"/>
</dbReference>
<dbReference type="InterPro" id="IPR036640">
    <property type="entry name" value="ABC1_TM_sf"/>
</dbReference>
<feature type="domain" description="ABC transmembrane type-1" evidence="12">
    <location>
        <begin position="19"/>
        <end position="297"/>
    </location>
</feature>
<evidence type="ECO:0000256" key="1">
    <source>
        <dbReference type="ARBA" id="ARBA00004429"/>
    </source>
</evidence>
<feature type="transmembrane region" description="Helical" evidence="10">
    <location>
        <begin position="122"/>
        <end position="144"/>
    </location>
</feature>
<dbReference type="Gene3D" id="1.20.1560.10">
    <property type="entry name" value="ABC transporter type 1, transmembrane domain"/>
    <property type="match status" value="1"/>
</dbReference>
<dbReference type="GO" id="GO:0005886">
    <property type="term" value="C:plasma membrane"/>
    <property type="evidence" value="ECO:0007669"/>
    <property type="project" value="UniProtKB-SubCell"/>
</dbReference>
<keyword evidence="7 10" id="KW-1133">Transmembrane helix</keyword>
<comment type="similarity">
    <text evidence="9">Belongs to the ABC transporter superfamily. Siderophore-Fe(3+) uptake transporter (SIUT) (TC 3.A.1.21) family.</text>
</comment>
<dbReference type="PANTHER" id="PTHR24221">
    <property type="entry name" value="ATP-BINDING CASSETTE SUB-FAMILY B"/>
    <property type="match status" value="1"/>
</dbReference>
<dbReference type="InterPro" id="IPR017871">
    <property type="entry name" value="ABC_transporter-like_CS"/>
</dbReference>
<feature type="transmembrane region" description="Helical" evidence="10">
    <location>
        <begin position="264"/>
        <end position="282"/>
    </location>
</feature>
<evidence type="ECO:0000259" key="11">
    <source>
        <dbReference type="PROSITE" id="PS50893"/>
    </source>
</evidence>
<dbReference type="InterPro" id="IPR003439">
    <property type="entry name" value="ABC_transporter-like_ATP-bd"/>
</dbReference>
<feature type="transmembrane region" description="Helical" evidence="10">
    <location>
        <begin position="150"/>
        <end position="171"/>
    </location>
</feature>
<keyword evidence="3 10" id="KW-0812">Transmembrane</keyword>
<evidence type="ECO:0000256" key="10">
    <source>
        <dbReference type="SAM" id="Phobius"/>
    </source>
</evidence>
<evidence type="ECO:0000259" key="12">
    <source>
        <dbReference type="PROSITE" id="PS50929"/>
    </source>
</evidence>
<dbReference type="GO" id="GO:0016887">
    <property type="term" value="F:ATP hydrolysis activity"/>
    <property type="evidence" value="ECO:0007669"/>
    <property type="project" value="InterPro"/>
</dbReference>
<keyword evidence="2" id="KW-0997">Cell inner membrane</keyword>
<evidence type="ECO:0000256" key="8">
    <source>
        <dbReference type="ARBA" id="ARBA00023136"/>
    </source>
</evidence>
<proteinExistence type="inferred from homology"/>
<dbReference type="SUPFAM" id="SSF52540">
    <property type="entry name" value="P-loop containing nucleoside triphosphate hydrolases"/>
    <property type="match status" value="1"/>
</dbReference>
<dbReference type="InterPro" id="IPR039421">
    <property type="entry name" value="Type_1_exporter"/>
</dbReference>
<dbReference type="RefSeq" id="WP_125173453.1">
    <property type="nucleotide sequence ID" value="NZ_JAPJOD010000035.1"/>
</dbReference>
<keyword evidence="4" id="KW-0547">Nucleotide-binding</keyword>
<keyword evidence="8 10" id="KW-0472">Membrane</keyword>
<reference evidence="13 14" key="1">
    <citation type="submission" date="2018-01" db="EMBL/GenBank/DDBJ databases">
        <title>Twenty Corynebacterium bovis Genomes.</title>
        <authorList>
            <person name="Gulvik C.A."/>
        </authorList>
    </citation>
    <scope>NUCLEOTIDE SEQUENCE [LARGE SCALE GENOMIC DNA]</scope>
    <source>
        <strain evidence="13 14">F6900</strain>
    </source>
</reference>
<evidence type="ECO:0000313" key="13">
    <source>
        <dbReference type="EMBL" id="RRO85948.1"/>
    </source>
</evidence>
<feature type="transmembrane region" description="Helical" evidence="10">
    <location>
        <begin position="18"/>
        <end position="40"/>
    </location>
</feature>
<evidence type="ECO:0000256" key="2">
    <source>
        <dbReference type="ARBA" id="ARBA00022519"/>
    </source>
</evidence>
<evidence type="ECO:0000256" key="6">
    <source>
        <dbReference type="ARBA" id="ARBA00022967"/>
    </source>
</evidence>
<evidence type="ECO:0000256" key="9">
    <source>
        <dbReference type="ARBA" id="ARBA00023455"/>
    </source>
</evidence>
<protein>
    <submittedName>
        <fullName evidence="13">ABC transporter ATP-binding protein</fullName>
    </submittedName>
</protein>
<comment type="caution">
    <text evidence="13">The sequence shown here is derived from an EMBL/GenBank/DDBJ whole genome shotgun (WGS) entry which is preliminary data.</text>
</comment>
<dbReference type="EMBL" id="PQNK01000015">
    <property type="protein sequence ID" value="RRO85948.1"/>
    <property type="molecule type" value="Genomic_DNA"/>
</dbReference>
<evidence type="ECO:0000256" key="3">
    <source>
        <dbReference type="ARBA" id="ARBA00022692"/>
    </source>
</evidence>
<dbReference type="SUPFAM" id="SSF90123">
    <property type="entry name" value="ABC transporter transmembrane region"/>
    <property type="match status" value="1"/>
</dbReference>
<keyword evidence="2" id="KW-1003">Cell membrane</keyword>
<feature type="transmembrane region" description="Helical" evidence="10">
    <location>
        <begin position="232"/>
        <end position="258"/>
    </location>
</feature>
<feature type="transmembrane region" description="Helical" evidence="10">
    <location>
        <begin position="52"/>
        <end position="77"/>
    </location>
</feature>
<dbReference type="GO" id="GO:0034040">
    <property type="term" value="F:ATPase-coupled lipid transmembrane transporter activity"/>
    <property type="evidence" value="ECO:0007669"/>
    <property type="project" value="TreeGrafter"/>
</dbReference>
<dbReference type="PROSITE" id="PS50929">
    <property type="entry name" value="ABC_TM1F"/>
    <property type="match status" value="1"/>
</dbReference>
<keyword evidence="5 13" id="KW-0067">ATP-binding</keyword>
<dbReference type="SMART" id="SM00382">
    <property type="entry name" value="AAA"/>
    <property type="match status" value="1"/>
</dbReference>
<evidence type="ECO:0000313" key="14">
    <source>
        <dbReference type="Proteomes" id="UP000276526"/>
    </source>
</evidence>
<evidence type="ECO:0000256" key="4">
    <source>
        <dbReference type="ARBA" id="ARBA00022741"/>
    </source>
</evidence>
<dbReference type="InterPro" id="IPR003593">
    <property type="entry name" value="AAA+_ATPase"/>
</dbReference>
<dbReference type="Proteomes" id="UP000276526">
    <property type="component" value="Unassembled WGS sequence"/>
</dbReference>
<dbReference type="Gene3D" id="3.40.50.300">
    <property type="entry name" value="P-loop containing nucleotide triphosphate hydrolases"/>
    <property type="match status" value="1"/>
</dbReference>
<dbReference type="AlphaFoldDB" id="A0A3R8PAS8"/>
<dbReference type="PROSITE" id="PS50893">
    <property type="entry name" value="ABC_TRANSPORTER_2"/>
    <property type="match status" value="1"/>
</dbReference>
<name>A0A3R8PAS8_9CORY</name>
<keyword evidence="6" id="KW-1278">Translocase</keyword>